<reference evidence="2" key="1">
    <citation type="submission" date="2016-06" db="EMBL/GenBank/DDBJ databases">
        <title>Parallel loss of symbiosis genes in relatives of nitrogen-fixing non-legume Parasponia.</title>
        <authorList>
            <person name="Van Velzen R."/>
            <person name="Holmer R."/>
            <person name="Bu F."/>
            <person name="Rutten L."/>
            <person name="Van Zeijl A."/>
            <person name="Liu W."/>
            <person name="Santuari L."/>
            <person name="Cao Q."/>
            <person name="Sharma T."/>
            <person name="Shen D."/>
            <person name="Roswanjaya Y."/>
            <person name="Wardhani T."/>
            <person name="Kalhor M.S."/>
            <person name="Jansen J."/>
            <person name="Van den Hoogen J."/>
            <person name="Gungor B."/>
            <person name="Hartog M."/>
            <person name="Hontelez J."/>
            <person name="Verver J."/>
            <person name="Yang W.-C."/>
            <person name="Schijlen E."/>
            <person name="Repin R."/>
            <person name="Schilthuizen M."/>
            <person name="Schranz E."/>
            <person name="Heidstra R."/>
            <person name="Miyata K."/>
            <person name="Fedorova E."/>
            <person name="Kohlen W."/>
            <person name="Bisseling T."/>
            <person name="Smit S."/>
            <person name="Geurts R."/>
        </authorList>
    </citation>
    <scope>NUCLEOTIDE SEQUENCE [LARGE SCALE GENOMIC DNA]</scope>
    <source>
        <strain evidence="2">cv. WU1-14</strain>
    </source>
</reference>
<name>A0A2P5DUP9_PARAD</name>
<comment type="caution">
    <text evidence="1">The sequence shown here is derived from an EMBL/GenBank/DDBJ whole genome shotgun (WGS) entry which is preliminary data.</text>
</comment>
<evidence type="ECO:0000313" key="1">
    <source>
        <dbReference type="EMBL" id="PON77021.1"/>
    </source>
</evidence>
<dbReference type="Proteomes" id="UP000237105">
    <property type="component" value="Unassembled WGS sequence"/>
</dbReference>
<proteinExistence type="predicted"/>
<dbReference type="AlphaFoldDB" id="A0A2P5DUP9"/>
<protein>
    <submittedName>
        <fullName evidence="1">Uncharacterized protein</fullName>
    </submittedName>
</protein>
<evidence type="ECO:0000313" key="2">
    <source>
        <dbReference type="Proteomes" id="UP000237105"/>
    </source>
</evidence>
<keyword evidence="2" id="KW-1185">Reference proteome</keyword>
<accession>A0A2P5DUP9</accession>
<sequence>MNNYPLEEQVKISLACFVVHNFITMYNMGNPLLNKYNVVGATVAKIEGDPDPGTNDVDRFEVSIKDNDDVVQPRFRDQFDMGTFTDRLEIHM</sequence>
<dbReference type="OrthoDB" id="1681765at2759"/>
<gene>
    <name evidence="1" type="ORF">PanWU01x14_030300</name>
</gene>
<organism evidence="1 2">
    <name type="scientific">Parasponia andersonii</name>
    <name type="common">Sponia andersonii</name>
    <dbReference type="NCBI Taxonomy" id="3476"/>
    <lineage>
        <taxon>Eukaryota</taxon>
        <taxon>Viridiplantae</taxon>
        <taxon>Streptophyta</taxon>
        <taxon>Embryophyta</taxon>
        <taxon>Tracheophyta</taxon>
        <taxon>Spermatophyta</taxon>
        <taxon>Magnoliopsida</taxon>
        <taxon>eudicotyledons</taxon>
        <taxon>Gunneridae</taxon>
        <taxon>Pentapetalae</taxon>
        <taxon>rosids</taxon>
        <taxon>fabids</taxon>
        <taxon>Rosales</taxon>
        <taxon>Cannabaceae</taxon>
        <taxon>Parasponia</taxon>
    </lineage>
</organism>
<dbReference type="EMBL" id="JXTB01000015">
    <property type="protein sequence ID" value="PON77021.1"/>
    <property type="molecule type" value="Genomic_DNA"/>
</dbReference>